<reference evidence="1 2" key="1">
    <citation type="submission" date="2024-06" db="EMBL/GenBank/DDBJ databases">
        <title>The draft genome of Grus japonensis, version 3.</title>
        <authorList>
            <person name="Nabeshima K."/>
            <person name="Suzuki S."/>
            <person name="Onuma M."/>
        </authorList>
    </citation>
    <scope>NUCLEOTIDE SEQUENCE [LARGE SCALE GENOMIC DNA]</scope>
    <source>
        <strain evidence="1 2">451A</strain>
    </source>
</reference>
<sequence length="238" mass="27059">MEMISERQHGFTKGKSHLTHLVAFNNRMDKGRATDVIYLDFCKAFDMVPHNNLASKLELYGFDGWTVRLVGNRMDDCIQGVIVNGSISKWKLFADDTTLSGIDDSFQGRDVIQRDLDRLEEWAHVNLMKVNKAKCKLLHMGWGDPQYQYRLGDELVESSPADKNVGIPVDEKLDMCRQCVLAAKKAHHILVCIKSSVTSRSREGILPLYSALLRPHLEYCAQLWGPQDKRGIDLLELV</sequence>
<keyword evidence="2" id="KW-1185">Reference proteome</keyword>
<gene>
    <name evidence="1" type="ORF">GRJ2_001730300</name>
</gene>
<evidence type="ECO:0000313" key="2">
    <source>
        <dbReference type="Proteomes" id="UP001623348"/>
    </source>
</evidence>
<organism evidence="1 2">
    <name type="scientific">Grus japonensis</name>
    <name type="common">Japanese crane</name>
    <name type="synonym">Red-crowned crane</name>
    <dbReference type="NCBI Taxonomy" id="30415"/>
    <lineage>
        <taxon>Eukaryota</taxon>
        <taxon>Metazoa</taxon>
        <taxon>Chordata</taxon>
        <taxon>Craniata</taxon>
        <taxon>Vertebrata</taxon>
        <taxon>Euteleostomi</taxon>
        <taxon>Archelosauria</taxon>
        <taxon>Archosauria</taxon>
        <taxon>Dinosauria</taxon>
        <taxon>Saurischia</taxon>
        <taxon>Theropoda</taxon>
        <taxon>Coelurosauria</taxon>
        <taxon>Aves</taxon>
        <taxon>Neognathae</taxon>
        <taxon>Neoaves</taxon>
        <taxon>Gruiformes</taxon>
        <taxon>Gruidae</taxon>
        <taxon>Grus</taxon>
    </lineage>
</organism>
<comment type="caution">
    <text evidence="1">The sequence shown here is derived from an EMBL/GenBank/DDBJ whole genome shotgun (WGS) entry which is preliminary data.</text>
</comment>
<proteinExistence type="predicted"/>
<protein>
    <submittedName>
        <fullName evidence="1">Mitochondrial enolase superfamily member 1</fullName>
    </submittedName>
</protein>
<dbReference type="EMBL" id="BAAFJT010000008">
    <property type="protein sequence ID" value="GAB0192650.1"/>
    <property type="molecule type" value="Genomic_DNA"/>
</dbReference>
<dbReference type="AlphaFoldDB" id="A0ABC9X4S6"/>
<name>A0ABC9X4S6_GRUJA</name>
<evidence type="ECO:0000313" key="1">
    <source>
        <dbReference type="EMBL" id="GAB0192650.1"/>
    </source>
</evidence>
<accession>A0ABC9X4S6</accession>
<dbReference type="PANTHER" id="PTHR33332">
    <property type="entry name" value="REVERSE TRANSCRIPTASE DOMAIN-CONTAINING PROTEIN"/>
    <property type="match status" value="1"/>
</dbReference>
<dbReference type="Proteomes" id="UP001623348">
    <property type="component" value="Unassembled WGS sequence"/>
</dbReference>